<dbReference type="CDD" id="cd07067">
    <property type="entry name" value="HP_PGM_like"/>
    <property type="match status" value="1"/>
</dbReference>
<dbReference type="InterPro" id="IPR001345">
    <property type="entry name" value="PG/BPGM_mutase_AS"/>
</dbReference>
<evidence type="ECO:0000313" key="2">
    <source>
        <dbReference type="Proteomes" id="UP000001449"/>
    </source>
</evidence>
<evidence type="ECO:0008006" key="3">
    <source>
        <dbReference type="Google" id="ProtNLM"/>
    </source>
</evidence>
<dbReference type="HOGENOM" id="CLU_033323_9_5_1"/>
<dbReference type="InterPro" id="IPR029033">
    <property type="entry name" value="His_PPase_superfam"/>
</dbReference>
<evidence type="ECO:0000313" key="1">
    <source>
        <dbReference type="EMBL" id="EED92087.1"/>
    </source>
</evidence>
<dbReference type="InterPro" id="IPR013078">
    <property type="entry name" value="His_Pase_superF_clade-1"/>
</dbReference>
<dbReference type="Gene3D" id="3.40.50.1240">
    <property type="entry name" value="Phosphoglycerate mutase-like"/>
    <property type="match status" value="1"/>
</dbReference>
<dbReference type="PROSITE" id="PS00175">
    <property type="entry name" value="PG_MUTASE"/>
    <property type="match status" value="1"/>
</dbReference>
<organism evidence="1 2">
    <name type="scientific">Thalassiosira pseudonana</name>
    <name type="common">Marine diatom</name>
    <name type="synonym">Cyclotella nana</name>
    <dbReference type="NCBI Taxonomy" id="35128"/>
    <lineage>
        <taxon>Eukaryota</taxon>
        <taxon>Sar</taxon>
        <taxon>Stramenopiles</taxon>
        <taxon>Ochrophyta</taxon>
        <taxon>Bacillariophyta</taxon>
        <taxon>Coscinodiscophyceae</taxon>
        <taxon>Thalassiosirophycidae</taxon>
        <taxon>Thalassiosirales</taxon>
        <taxon>Thalassiosiraceae</taxon>
        <taxon>Thalassiosira</taxon>
    </lineage>
</organism>
<dbReference type="InterPro" id="IPR050275">
    <property type="entry name" value="PGM_Phosphatase"/>
</dbReference>
<dbReference type="GO" id="GO:0016791">
    <property type="term" value="F:phosphatase activity"/>
    <property type="evidence" value="ECO:0000318"/>
    <property type="project" value="GO_Central"/>
</dbReference>
<dbReference type="RefSeq" id="XP_002290335.1">
    <property type="nucleotide sequence ID" value="XM_002290299.1"/>
</dbReference>
<gene>
    <name evidence="1" type="ORF">THAPSDRAFT_5573</name>
</gene>
<dbReference type="SUPFAM" id="SSF53254">
    <property type="entry name" value="Phosphoglycerate mutase-like"/>
    <property type="match status" value="1"/>
</dbReference>
<dbReference type="Proteomes" id="UP000001449">
    <property type="component" value="Chromosome 5"/>
</dbReference>
<dbReference type="Pfam" id="PF00300">
    <property type="entry name" value="His_Phos_1"/>
    <property type="match status" value="2"/>
</dbReference>
<dbReference type="SMART" id="SM00855">
    <property type="entry name" value="PGAM"/>
    <property type="match status" value="1"/>
</dbReference>
<dbReference type="InParanoid" id="B8C3A3"/>
<dbReference type="EMBL" id="CM000642">
    <property type="protein sequence ID" value="EED92087.1"/>
    <property type="molecule type" value="Genomic_DNA"/>
</dbReference>
<dbReference type="GO" id="GO:0005737">
    <property type="term" value="C:cytoplasm"/>
    <property type="evidence" value="ECO:0000318"/>
    <property type="project" value="GO_Central"/>
</dbReference>
<dbReference type="STRING" id="35128.B8C3A3"/>
<sequence>MELLKRNQTAIYLNTHSTPLPVTTPSSMVKIYVARHGQDLDNAKGILNGHRNEPLSELGRQQARDVGTKMVMAGFTTSPPTSPSTSTREATSTTVLTAIYSSPLKRAHETAKIFAGILASGEGASTDSTTTDGSSASNNTMEVKVLDDLIERDFGIMSGLPASSILEKVGSDHVLRTETINYFLDPAGAETFPDLIARAKRLLAFIQQQFEEGTVDIDKEEADQISILLVTHGDFGKMIYCAYYNLDWRDVLKQFHFGNSEVLLLAENSPPGYAHVFQTLQFNA</sequence>
<dbReference type="KEGG" id="tps:THAPSDRAFT_5573"/>
<proteinExistence type="predicted"/>
<dbReference type="PaxDb" id="35128-Thaps5573"/>
<keyword evidence="2" id="KW-1185">Reference proteome</keyword>
<dbReference type="AlphaFoldDB" id="B8C3A3"/>
<dbReference type="PANTHER" id="PTHR48100:SF44">
    <property type="entry name" value="PHOSPHATASE C1620.13-RELATED"/>
    <property type="match status" value="1"/>
</dbReference>
<name>B8C3A3_THAPS</name>
<reference evidence="1 2" key="2">
    <citation type="journal article" date="2008" name="Nature">
        <title>The Phaeodactylum genome reveals the evolutionary history of diatom genomes.</title>
        <authorList>
            <person name="Bowler C."/>
            <person name="Allen A.E."/>
            <person name="Badger J.H."/>
            <person name="Grimwood J."/>
            <person name="Jabbari K."/>
            <person name="Kuo A."/>
            <person name="Maheswari U."/>
            <person name="Martens C."/>
            <person name="Maumus F."/>
            <person name="Otillar R.P."/>
            <person name="Rayko E."/>
            <person name="Salamov A."/>
            <person name="Vandepoele K."/>
            <person name="Beszteri B."/>
            <person name="Gruber A."/>
            <person name="Heijde M."/>
            <person name="Katinka M."/>
            <person name="Mock T."/>
            <person name="Valentin K."/>
            <person name="Verret F."/>
            <person name="Berges J.A."/>
            <person name="Brownlee C."/>
            <person name="Cadoret J.P."/>
            <person name="Chiovitti A."/>
            <person name="Choi C.J."/>
            <person name="Coesel S."/>
            <person name="De Martino A."/>
            <person name="Detter J.C."/>
            <person name="Durkin C."/>
            <person name="Falciatore A."/>
            <person name="Fournet J."/>
            <person name="Haruta M."/>
            <person name="Huysman M.J."/>
            <person name="Jenkins B.D."/>
            <person name="Jiroutova K."/>
            <person name="Jorgensen R.E."/>
            <person name="Joubert Y."/>
            <person name="Kaplan A."/>
            <person name="Kroger N."/>
            <person name="Kroth P.G."/>
            <person name="La Roche J."/>
            <person name="Lindquist E."/>
            <person name="Lommer M."/>
            <person name="Martin-Jezequel V."/>
            <person name="Lopez P.J."/>
            <person name="Lucas S."/>
            <person name="Mangogna M."/>
            <person name="McGinnis K."/>
            <person name="Medlin L.K."/>
            <person name="Montsant A."/>
            <person name="Oudot-Le Secq M.P."/>
            <person name="Napoli C."/>
            <person name="Obornik M."/>
            <person name="Parker M.S."/>
            <person name="Petit J.L."/>
            <person name="Porcel B.M."/>
            <person name="Poulsen N."/>
            <person name="Robison M."/>
            <person name="Rychlewski L."/>
            <person name="Rynearson T.A."/>
            <person name="Schmutz J."/>
            <person name="Shapiro H."/>
            <person name="Siaut M."/>
            <person name="Stanley M."/>
            <person name="Sussman M.R."/>
            <person name="Taylor A.R."/>
            <person name="Vardi A."/>
            <person name="von Dassow P."/>
            <person name="Vyverman W."/>
            <person name="Willis A."/>
            <person name="Wyrwicz L.S."/>
            <person name="Rokhsar D.S."/>
            <person name="Weissenbach J."/>
            <person name="Armbrust E.V."/>
            <person name="Green B.R."/>
            <person name="Van de Peer Y."/>
            <person name="Grigoriev I.V."/>
        </authorList>
    </citation>
    <scope>NUCLEOTIDE SEQUENCE [LARGE SCALE GENOMIC DNA]</scope>
    <source>
        <strain evidence="1 2">CCMP1335</strain>
    </source>
</reference>
<reference evidence="1 2" key="1">
    <citation type="journal article" date="2004" name="Science">
        <title>The genome of the diatom Thalassiosira pseudonana: ecology, evolution, and metabolism.</title>
        <authorList>
            <person name="Armbrust E.V."/>
            <person name="Berges J.A."/>
            <person name="Bowler C."/>
            <person name="Green B.R."/>
            <person name="Martinez D."/>
            <person name="Putnam N.H."/>
            <person name="Zhou S."/>
            <person name="Allen A.E."/>
            <person name="Apt K.E."/>
            <person name="Bechner M."/>
            <person name="Brzezinski M.A."/>
            <person name="Chaal B.K."/>
            <person name="Chiovitti A."/>
            <person name="Davis A.K."/>
            <person name="Demarest M.S."/>
            <person name="Detter J.C."/>
            <person name="Glavina T."/>
            <person name="Goodstein D."/>
            <person name="Hadi M.Z."/>
            <person name="Hellsten U."/>
            <person name="Hildebrand M."/>
            <person name="Jenkins B.D."/>
            <person name="Jurka J."/>
            <person name="Kapitonov V.V."/>
            <person name="Kroger N."/>
            <person name="Lau W.W."/>
            <person name="Lane T.W."/>
            <person name="Larimer F.W."/>
            <person name="Lippmeier J.C."/>
            <person name="Lucas S."/>
            <person name="Medina M."/>
            <person name="Montsant A."/>
            <person name="Obornik M."/>
            <person name="Parker M.S."/>
            <person name="Palenik B."/>
            <person name="Pazour G.J."/>
            <person name="Richardson P.M."/>
            <person name="Rynearson T.A."/>
            <person name="Saito M.A."/>
            <person name="Schwartz D.C."/>
            <person name="Thamatrakoln K."/>
            <person name="Valentin K."/>
            <person name="Vardi A."/>
            <person name="Wilkerson F.P."/>
            <person name="Rokhsar D.S."/>
        </authorList>
    </citation>
    <scope>NUCLEOTIDE SEQUENCE [LARGE SCALE GENOMIC DNA]</scope>
    <source>
        <strain evidence="1 2">CCMP1335</strain>
    </source>
</reference>
<protein>
    <recommendedName>
        <fullName evidence="3">Phosphoglycerate mutase</fullName>
    </recommendedName>
</protein>
<accession>B8C3A3</accession>
<dbReference type="GeneID" id="7445169"/>
<dbReference type="OMA" id="CRHGQDM"/>
<dbReference type="PANTHER" id="PTHR48100">
    <property type="entry name" value="BROAD-SPECIFICITY PHOSPHATASE YOR283W-RELATED"/>
    <property type="match status" value="1"/>
</dbReference>